<dbReference type="Proteomes" id="UP001501510">
    <property type="component" value="Unassembled WGS sequence"/>
</dbReference>
<comment type="caution">
    <text evidence="7">The sequence shown here is derived from an EMBL/GenBank/DDBJ whole genome shotgun (WGS) entry which is preliminary data.</text>
</comment>
<dbReference type="RefSeq" id="WP_343762581.1">
    <property type="nucleotide sequence ID" value="NZ_BAAACG010000013.1"/>
</dbReference>
<proteinExistence type="inferred from homology"/>
<keyword evidence="8" id="KW-1185">Reference proteome</keyword>
<dbReference type="InterPro" id="IPR009695">
    <property type="entry name" value="Diacylglyc_glucosyltr_N"/>
</dbReference>
<sequence length="411" mass="46197">MKILILSVSAGGGHAKAAESLKQYIKLNNANSDIKIVDTLKYINPLIDKVVIGSYLKTIKVSPALFGKMYSNTEDDDGLTSFITSNFNKMMTLKLFPFIKEYNPDVIVSTHPFPAEMVSIMKEKGKFNIPCVTILTDYGSHGTWIQKNTDRYIVSNSDMIEEMVDKGADSRKIFDYGIPVKPEFFKKFNRKETLKSLDLDPNKITLLMMGGSLGIGKISSIYKKLMNLEDDIQIIVITGNNKKLYSELDKLKTSAKNKTKVIGFTNKVNKYMQCADVLLTKPGGLTITEALICNLPMAIFSPIPGQEEKNARFLLKNNLAININSIDNAPDEIHKLLSSENKLKSMKHNCSIFSKPNCGNDIYNLLNSLIESKKSSGYNNNIYFDDNPKDTNTFFKSIEQHFLKTAQKFLL</sequence>
<evidence type="ECO:0000256" key="4">
    <source>
        <dbReference type="ARBA" id="ARBA00022679"/>
    </source>
</evidence>
<accession>A0ABN1JPN7</accession>
<feature type="domain" description="Diacylglycerol glucosyltransferase N-terminal" evidence="6">
    <location>
        <begin position="14"/>
        <end position="180"/>
    </location>
</feature>
<gene>
    <name evidence="7" type="ORF">GCM10008906_28760</name>
</gene>
<dbReference type="PANTHER" id="PTHR43025">
    <property type="entry name" value="MONOGALACTOSYLDIACYLGLYCEROL SYNTHASE"/>
    <property type="match status" value="1"/>
</dbReference>
<feature type="domain" description="Glycosyl transferase family 28 C-terminal" evidence="5">
    <location>
        <begin position="205"/>
        <end position="349"/>
    </location>
</feature>
<organism evidence="7 8">
    <name type="scientific">Clostridium oceanicum</name>
    <dbReference type="NCBI Taxonomy" id="1543"/>
    <lineage>
        <taxon>Bacteria</taxon>
        <taxon>Bacillati</taxon>
        <taxon>Bacillota</taxon>
        <taxon>Clostridia</taxon>
        <taxon>Eubacteriales</taxon>
        <taxon>Clostridiaceae</taxon>
        <taxon>Clostridium</taxon>
    </lineage>
</organism>
<evidence type="ECO:0000259" key="6">
    <source>
        <dbReference type="Pfam" id="PF06925"/>
    </source>
</evidence>
<dbReference type="Gene3D" id="3.40.50.2000">
    <property type="entry name" value="Glycogen Phosphorylase B"/>
    <property type="match status" value="2"/>
</dbReference>
<evidence type="ECO:0000313" key="8">
    <source>
        <dbReference type="Proteomes" id="UP001501510"/>
    </source>
</evidence>
<comment type="subcellular location">
    <subcellularLocation>
        <location evidence="1">Membrane</location>
    </subcellularLocation>
</comment>
<comment type="similarity">
    <text evidence="2">Belongs to the glycosyltransferase 28 family.</text>
</comment>
<dbReference type="EMBL" id="BAAACG010000013">
    <property type="protein sequence ID" value="GAA0744179.1"/>
    <property type="molecule type" value="Genomic_DNA"/>
</dbReference>
<dbReference type="Pfam" id="PF06925">
    <property type="entry name" value="MGDG_synth"/>
    <property type="match status" value="1"/>
</dbReference>
<evidence type="ECO:0000256" key="3">
    <source>
        <dbReference type="ARBA" id="ARBA00022676"/>
    </source>
</evidence>
<keyword evidence="3" id="KW-0328">Glycosyltransferase</keyword>
<evidence type="ECO:0000313" key="7">
    <source>
        <dbReference type="EMBL" id="GAA0744179.1"/>
    </source>
</evidence>
<keyword evidence="4" id="KW-0808">Transferase</keyword>
<dbReference type="Pfam" id="PF04101">
    <property type="entry name" value="Glyco_tran_28_C"/>
    <property type="match status" value="1"/>
</dbReference>
<dbReference type="InterPro" id="IPR007235">
    <property type="entry name" value="Glyco_trans_28_C"/>
</dbReference>
<name>A0ABN1JPN7_9CLOT</name>
<protein>
    <submittedName>
        <fullName evidence="7">Glycosyltransferase</fullName>
    </submittedName>
</protein>
<dbReference type="SUPFAM" id="SSF53756">
    <property type="entry name" value="UDP-Glycosyltransferase/glycogen phosphorylase"/>
    <property type="match status" value="1"/>
</dbReference>
<evidence type="ECO:0000256" key="2">
    <source>
        <dbReference type="ARBA" id="ARBA00006962"/>
    </source>
</evidence>
<dbReference type="PANTHER" id="PTHR43025:SF3">
    <property type="entry name" value="MONOGALACTOSYLDIACYLGLYCEROL SYNTHASE 1, CHLOROPLASTIC"/>
    <property type="match status" value="1"/>
</dbReference>
<evidence type="ECO:0000259" key="5">
    <source>
        <dbReference type="Pfam" id="PF04101"/>
    </source>
</evidence>
<reference evidence="7 8" key="1">
    <citation type="journal article" date="2019" name="Int. J. Syst. Evol. Microbiol.">
        <title>The Global Catalogue of Microorganisms (GCM) 10K type strain sequencing project: providing services to taxonomists for standard genome sequencing and annotation.</title>
        <authorList>
            <consortium name="The Broad Institute Genomics Platform"/>
            <consortium name="The Broad Institute Genome Sequencing Center for Infectious Disease"/>
            <person name="Wu L."/>
            <person name="Ma J."/>
        </authorList>
    </citation>
    <scope>NUCLEOTIDE SEQUENCE [LARGE SCALE GENOMIC DNA]</scope>
    <source>
        <strain evidence="7 8">JCM 1407</strain>
    </source>
</reference>
<dbReference type="InterPro" id="IPR050519">
    <property type="entry name" value="Glycosyltransf_28_UgtP"/>
</dbReference>
<evidence type="ECO:0000256" key="1">
    <source>
        <dbReference type="ARBA" id="ARBA00004370"/>
    </source>
</evidence>